<organism evidence="1 2">
    <name type="scientific">Panagrolaimus sp. ES5</name>
    <dbReference type="NCBI Taxonomy" id="591445"/>
    <lineage>
        <taxon>Eukaryota</taxon>
        <taxon>Metazoa</taxon>
        <taxon>Ecdysozoa</taxon>
        <taxon>Nematoda</taxon>
        <taxon>Chromadorea</taxon>
        <taxon>Rhabditida</taxon>
        <taxon>Tylenchina</taxon>
        <taxon>Panagrolaimomorpha</taxon>
        <taxon>Panagrolaimoidea</taxon>
        <taxon>Panagrolaimidae</taxon>
        <taxon>Panagrolaimus</taxon>
    </lineage>
</organism>
<evidence type="ECO:0000313" key="2">
    <source>
        <dbReference type="WBParaSite" id="ES5_v2.g14740.t1"/>
    </source>
</evidence>
<sequence>MFPVSYYKKLDVTYRKALLKLERQLAPYKKWQHYQHLDRQPSNIGYRLILEFASQYLTPKEVWKKIWIVGGDLSIFGSTTYHLSFPISSKMIFTDKYKFLRKLLDLQFFRSEENINQLVYHIEELCYPHNLLEICLHSYELFAVTHLPPKVITRNFEMRKLYERIKLVEDNEEEWINTMIEADDNEFVKHNIEYKLSQDLTNKPLWHLYIKYLKQYDVQELLHIYSKYCRFFIGDVEMKEEYRKAAEMYGKATVPWKNAYEFEIYDENLIVIEYVPRIPRTNSYDYYPKSPPPSHYFNYQNVGSQKFPFRSCLMDYIVKNAKANVLQALNFSCKYFFYKYRTPFKNQKMSVDELQFFIGNVIDLTLKKVTIIDADNKTLYLEDIMALTPKLQYLSVSGVCLCSSNTAQKLCQISFKNKIMCIVLRGSQHGLLDANALGEFINKNASPLSIIVVYFDGNGDVFEADVKSIINNYWKTKPIPRFSIYHFDVYPPQECSVDF</sequence>
<name>A0AC34FD05_9BILA</name>
<dbReference type="Proteomes" id="UP000887579">
    <property type="component" value="Unplaced"/>
</dbReference>
<dbReference type="WBParaSite" id="ES5_v2.g14740.t1">
    <property type="protein sequence ID" value="ES5_v2.g14740.t1"/>
    <property type="gene ID" value="ES5_v2.g14740"/>
</dbReference>
<proteinExistence type="predicted"/>
<protein>
    <submittedName>
        <fullName evidence="2">Uncharacterized protein</fullName>
    </submittedName>
</protein>
<accession>A0AC34FD05</accession>
<evidence type="ECO:0000313" key="1">
    <source>
        <dbReference type="Proteomes" id="UP000887579"/>
    </source>
</evidence>
<reference evidence="2" key="1">
    <citation type="submission" date="2022-11" db="UniProtKB">
        <authorList>
            <consortium name="WormBaseParasite"/>
        </authorList>
    </citation>
    <scope>IDENTIFICATION</scope>
</reference>